<reference evidence="1" key="1">
    <citation type="submission" date="2018-02" db="EMBL/GenBank/DDBJ databases">
        <authorList>
            <person name="Cohen D.B."/>
            <person name="Kent A.D."/>
        </authorList>
    </citation>
    <scope>NUCLEOTIDE SEQUENCE</scope>
</reference>
<evidence type="ECO:0000313" key="1">
    <source>
        <dbReference type="EMBL" id="SPC77978.1"/>
    </source>
</evidence>
<proteinExistence type="predicted"/>
<organism evidence="1">
    <name type="scientific">Fagus sylvatica</name>
    <name type="common">Beechnut</name>
    <dbReference type="NCBI Taxonomy" id="28930"/>
    <lineage>
        <taxon>Eukaryota</taxon>
        <taxon>Viridiplantae</taxon>
        <taxon>Streptophyta</taxon>
        <taxon>Embryophyta</taxon>
        <taxon>Tracheophyta</taxon>
        <taxon>Spermatophyta</taxon>
        <taxon>Magnoliopsida</taxon>
        <taxon>eudicotyledons</taxon>
        <taxon>Gunneridae</taxon>
        <taxon>Pentapetalae</taxon>
        <taxon>rosids</taxon>
        <taxon>fabids</taxon>
        <taxon>Fagales</taxon>
        <taxon>Fagaceae</taxon>
        <taxon>Fagus</taxon>
    </lineage>
</organism>
<protein>
    <submittedName>
        <fullName evidence="1">Uncharacterized protein</fullName>
    </submittedName>
</protein>
<dbReference type="AlphaFoldDB" id="A0A2N9ESZ5"/>
<gene>
    <name evidence="1" type="ORF">FSB_LOCUS5860</name>
</gene>
<dbReference type="EMBL" id="OIVN01000304">
    <property type="protein sequence ID" value="SPC77978.1"/>
    <property type="molecule type" value="Genomic_DNA"/>
</dbReference>
<name>A0A2N9ESZ5_FAGSY</name>
<accession>A0A2N9ESZ5</accession>
<sequence>MSSLFYNGWAFVEDNLDAPIWITTCPWMIRLGLFQGNYSSLFWQESFLGRKVMVASFHSFAIISARFQEVVIIGVKVLPAAVGEVVSAVKELAKSGDFTVGFAFGCGCGSIFLHFLSGALYDMRQTSLELVTEEKLKDWRRVAKELIDHGFAVVFLLEKIHMVAQMYFGKRAFAEAKAIDTQISYDKEHIAQLEARTSWPSSCLGDPFVGSIIAYEIISSFSCLAWNHIYWSCNYTLV</sequence>